<organism evidence="5 6">
    <name type="scientific">Nicotiana attenuata</name>
    <name type="common">Coyote tobacco</name>
    <dbReference type="NCBI Taxonomy" id="49451"/>
    <lineage>
        <taxon>Eukaryota</taxon>
        <taxon>Viridiplantae</taxon>
        <taxon>Streptophyta</taxon>
        <taxon>Embryophyta</taxon>
        <taxon>Tracheophyta</taxon>
        <taxon>Spermatophyta</taxon>
        <taxon>Magnoliopsida</taxon>
        <taxon>eudicotyledons</taxon>
        <taxon>Gunneridae</taxon>
        <taxon>Pentapetalae</taxon>
        <taxon>asterids</taxon>
        <taxon>lamiids</taxon>
        <taxon>Solanales</taxon>
        <taxon>Solanaceae</taxon>
        <taxon>Nicotianoideae</taxon>
        <taxon>Nicotianeae</taxon>
        <taxon>Nicotiana</taxon>
    </lineage>
</organism>
<dbReference type="EMBL" id="MJEQ01037188">
    <property type="protein sequence ID" value="OIT02437.1"/>
    <property type="molecule type" value="Genomic_DNA"/>
</dbReference>
<dbReference type="GO" id="GO:0008017">
    <property type="term" value="F:microtubule binding"/>
    <property type="evidence" value="ECO:0007669"/>
    <property type="project" value="InterPro"/>
</dbReference>
<dbReference type="AlphaFoldDB" id="A0A1J6IBM9"/>
<dbReference type="Pfam" id="PF24714">
    <property type="entry name" value="TOR1L1_N"/>
    <property type="match status" value="1"/>
</dbReference>
<accession>A0A1J6IBM9</accession>
<dbReference type="InterPro" id="IPR034085">
    <property type="entry name" value="TOG"/>
</dbReference>
<dbReference type="PANTHER" id="PTHR31355:SF8">
    <property type="entry name" value="TORTIFOLIA1-LIKE PROTEIN 3"/>
    <property type="match status" value="1"/>
</dbReference>
<reference evidence="5" key="1">
    <citation type="submission" date="2016-11" db="EMBL/GenBank/DDBJ databases">
        <title>The genome of Nicotiana attenuata.</title>
        <authorList>
            <person name="Xu S."/>
            <person name="Brockmoeller T."/>
            <person name="Gaquerel E."/>
            <person name="Navarro A."/>
            <person name="Kuhl H."/>
            <person name="Gase K."/>
            <person name="Ling Z."/>
            <person name="Zhou W."/>
            <person name="Kreitzer C."/>
            <person name="Stanke M."/>
            <person name="Tang H."/>
            <person name="Lyons E."/>
            <person name="Pandey P."/>
            <person name="Pandey S.P."/>
            <person name="Timmermann B."/>
            <person name="Baldwin I.T."/>
        </authorList>
    </citation>
    <scope>NUCLEOTIDE SEQUENCE [LARGE SCALE GENOMIC DNA]</scope>
    <source>
        <strain evidence="5">UT</strain>
    </source>
</reference>
<evidence type="ECO:0000259" key="4">
    <source>
        <dbReference type="SMART" id="SM01349"/>
    </source>
</evidence>
<feature type="repeat" description="HEAT" evidence="2">
    <location>
        <begin position="216"/>
        <end position="252"/>
    </location>
</feature>
<dbReference type="GO" id="GO:0005874">
    <property type="term" value="C:microtubule"/>
    <property type="evidence" value="ECO:0007669"/>
    <property type="project" value="InterPro"/>
</dbReference>
<feature type="region of interest" description="Disordered" evidence="3">
    <location>
        <begin position="285"/>
        <end position="407"/>
    </location>
</feature>
<dbReference type="OMA" id="LNHKNWD"/>
<dbReference type="InterPro" id="IPR011989">
    <property type="entry name" value="ARM-like"/>
</dbReference>
<feature type="compositionally biased region" description="Basic and acidic residues" evidence="3">
    <location>
        <begin position="351"/>
        <end position="360"/>
    </location>
</feature>
<keyword evidence="1" id="KW-0677">Repeat</keyword>
<feature type="compositionally biased region" description="Polar residues" evidence="3">
    <location>
        <begin position="320"/>
        <end position="340"/>
    </location>
</feature>
<dbReference type="Gramene" id="OIT02437">
    <property type="protein sequence ID" value="OIT02437"/>
    <property type="gene ID" value="A4A49_14772"/>
</dbReference>
<keyword evidence="6" id="KW-1185">Reference proteome</keyword>
<dbReference type="PROSITE" id="PS50077">
    <property type="entry name" value="HEAT_REPEAT"/>
    <property type="match status" value="1"/>
</dbReference>
<evidence type="ECO:0000256" key="2">
    <source>
        <dbReference type="PROSITE-ProRule" id="PRU00103"/>
    </source>
</evidence>
<dbReference type="InterPro" id="IPR021133">
    <property type="entry name" value="HEAT_type_2"/>
</dbReference>
<dbReference type="SUPFAM" id="SSF48371">
    <property type="entry name" value="ARM repeat"/>
    <property type="match status" value="1"/>
</dbReference>
<dbReference type="GeneID" id="109227155"/>
<sequence length="636" mass="68910">MSVQSKQNQNQTRDMKHRVLTCLHKLSDRDTHSAAASELESIAKTLSPETIPPFVSSIAATDSSDKSPVRKQCLRLISLLSEHHGDSLSPHLSKLLTAVVRRLRDPDSAVRAACVSACASISSHLTRPPFSSIIKPFLEALFTEQEMNSQIGAALCLAAAIEASPDPDTACLRKSLPRFEKLLKSESFKAKAALLTLIGSVIAVGGASSQQIVRNLVPYLVEFVSSDDWAARKASAEALQRLAIVEGDTLSEFKASCLKTFEAKRFDKVKAVRETMNQMLEAWKGIPDLSDDGSPPPQSSSSSKEIASDGRYPPGLKTSRAVSSSTPSVKRPANKSSIADDSTPHAARKGRPLDSSEKKSSPAIFRKLDRKKPWKVEVSASHGSSGTISSEDDHQNKDGIKLGKDKLETHARPEVKRTLFSKITNETKNGLVKAGSRVVPHQDEISEATVVVSNGTGDLCRNPKDCEDLSLIRKQLVQIETQQSNLLELLQKFMGSSQNGMRSLETRVHGLELALDEISFDLAMSNGRMSKTNSAAMCCKLPGAEFLTSKLWKRTEGRGATSHFSASGGASSAGVISNEAGEHGNGERFKLEHRRYRLHSSRGFIVNPLAEIHGDPHGISEPSIGGVSRNLRNSVL</sequence>
<dbReference type="Proteomes" id="UP000187609">
    <property type="component" value="Unassembled WGS sequence"/>
</dbReference>
<dbReference type="Gene3D" id="1.25.10.10">
    <property type="entry name" value="Leucine-rich Repeat Variant"/>
    <property type="match status" value="1"/>
</dbReference>
<dbReference type="PANTHER" id="PTHR31355">
    <property type="entry name" value="MICROTUBULE-ASSOCIATED PROTEIN TORTIFOLIA1"/>
    <property type="match status" value="1"/>
</dbReference>
<dbReference type="InterPro" id="IPR016024">
    <property type="entry name" value="ARM-type_fold"/>
</dbReference>
<evidence type="ECO:0000256" key="1">
    <source>
        <dbReference type="ARBA" id="ARBA00022737"/>
    </source>
</evidence>
<feature type="domain" description="TOG" evidence="4">
    <location>
        <begin position="37"/>
        <end position="275"/>
    </location>
</feature>
<evidence type="ECO:0000313" key="5">
    <source>
        <dbReference type="EMBL" id="OIT02437.1"/>
    </source>
</evidence>
<name>A0A1J6IBM9_NICAT</name>
<dbReference type="SMR" id="A0A1J6IBM9"/>
<protein>
    <submittedName>
        <fullName evidence="5">Microtubule-associated protein tortifolia1</fullName>
    </submittedName>
</protein>
<evidence type="ECO:0000313" key="6">
    <source>
        <dbReference type="Proteomes" id="UP000187609"/>
    </source>
</evidence>
<dbReference type="SMART" id="SM01349">
    <property type="entry name" value="TOG"/>
    <property type="match status" value="1"/>
</dbReference>
<feature type="region of interest" description="Disordered" evidence="3">
    <location>
        <begin position="561"/>
        <end position="588"/>
    </location>
</feature>
<dbReference type="InterPro" id="IPR033337">
    <property type="entry name" value="TORTIFOLIA1/SINE1-2"/>
</dbReference>
<evidence type="ECO:0000256" key="3">
    <source>
        <dbReference type="SAM" id="MobiDB-lite"/>
    </source>
</evidence>
<feature type="compositionally biased region" description="Low complexity" evidence="3">
    <location>
        <begin position="379"/>
        <end position="389"/>
    </location>
</feature>
<dbReference type="STRING" id="49451.A0A1J6IBM9"/>
<feature type="compositionally biased region" description="Low complexity" evidence="3">
    <location>
        <begin position="561"/>
        <end position="574"/>
    </location>
</feature>
<feature type="compositionally biased region" description="Basic and acidic residues" evidence="3">
    <location>
        <begin position="391"/>
        <end position="407"/>
    </location>
</feature>
<dbReference type="OrthoDB" id="1904066at2759"/>
<dbReference type="InterPro" id="IPR057600">
    <property type="entry name" value="TORTIFOLIA1/SINE1-2_N"/>
</dbReference>
<dbReference type="FunFam" id="1.25.10.10:FF:000549">
    <property type="entry name" value="ARM repeat superfamily protein"/>
    <property type="match status" value="1"/>
</dbReference>
<comment type="caution">
    <text evidence="5">The sequence shown here is derived from an EMBL/GenBank/DDBJ whole genome shotgun (WGS) entry which is preliminary data.</text>
</comment>
<proteinExistence type="predicted"/>
<gene>
    <name evidence="5" type="primary">TOR1_1</name>
    <name evidence="5" type="ORF">A4A49_14772</name>
</gene>
<dbReference type="KEGG" id="nau:109227155"/>